<keyword evidence="1" id="KW-0805">Transcription regulation</keyword>
<protein>
    <recommendedName>
        <fullName evidence="5">HTH tetR-type domain-containing protein</fullName>
    </recommendedName>
</protein>
<dbReference type="SUPFAM" id="SSF48498">
    <property type="entry name" value="Tetracyclin repressor-like, C-terminal domain"/>
    <property type="match status" value="1"/>
</dbReference>
<keyword evidence="7" id="KW-1185">Reference proteome</keyword>
<reference evidence="6 7" key="1">
    <citation type="journal article" date="2015" name="Genome Announc.">
        <title>Draft Genome Sequence of Burkholderia sp. Strain PML1(12), an Ectomycorrhizosphere-Inhabiting Bacterium with Effective Mineral-Weathering Ability.</title>
        <authorList>
            <person name="Uroz S."/>
            <person name="Oger P."/>
        </authorList>
    </citation>
    <scope>NUCLEOTIDE SEQUENCE [LARGE SCALE GENOMIC DNA]</scope>
    <source>
        <strain evidence="7">PML1(12)</strain>
    </source>
</reference>
<dbReference type="RefSeq" id="WP_047849122.1">
    <property type="nucleotide sequence ID" value="NZ_AEJF01000143.1"/>
</dbReference>
<evidence type="ECO:0000256" key="4">
    <source>
        <dbReference type="PROSITE-ProRule" id="PRU00335"/>
    </source>
</evidence>
<dbReference type="SUPFAM" id="SSF46689">
    <property type="entry name" value="Homeodomain-like"/>
    <property type="match status" value="1"/>
</dbReference>
<keyword evidence="3" id="KW-0804">Transcription</keyword>
<evidence type="ECO:0000256" key="2">
    <source>
        <dbReference type="ARBA" id="ARBA00023125"/>
    </source>
</evidence>
<dbReference type="AlphaFoldDB" id="A0A0J1CTK4"/>
<proteinExistence type="predicted"/>
<evidence type="ECO:0000256" key="1">
    <source>
        <dbReference type="ARBA" id="ARBA00023015"/>
    </source>
</evidence>
<evidence type="ECO:0000256" key="3">
    <source>
        <dbReference type="ARBA" id="ARBA00023163"/>
    </source>
</evidence>
<organism evidence="6 7">
    <name type="scientific">Caballeronia mineralivorans PML1(12)</name>
    <dbReference type="NCBI Taxonomy" id="908627"/>
    <lineage>
        <taxon>Bacteria</taxon>
        <taxon>Pseudomonadati</taxon>
        <taxon>Pseudomonadota</taxon>
        <taxon>Betaproteobacteria</taxon>
        <taxon>Burkholderiales</taxon>
        <taxon>Burkholderiaceae</taxon>
        <taxon>Caballeronia</taxon>
    </lineage>
</organism>
<dbReference type="Pfam" id="PF00440">
    <property type="entry name" value="TetR_N"/>
    <property type="match status" value="1"/>
</dbReference>
<evidence type="ECO:0000259" key="5">
    <source>
        <dbReference type="PROSITE" id="PS50977"/>
    </source>
</evidence>
<feature type="domain" description="HTH tetR-type" evidence="5">
    <location>
        <begin position="9"/>
        <end position="69"/>
    </location>
</feature>
<feature type="DNA-binding region" description="H-T-H motif" evidence="4">
    <location>
        <begin position="32"/>
        <end position="51"/>
    </location>
</feature>
<dbReference type="Proteomes" id="UP000035963">
    <property type="component" value="Unassembled WGS sequence"/>
</dbReference>
<sequence length="195" mass="20814">MGYSQADKARSRERILDAAARQISEHGLDSVSVADSMQSAGLTKGAFYAHFASREAMIAEAADRVMQHGQARIDHFFRVKKKPTVAQIVDVWLDPEHIENLGDGCGICALAGEARYAGPEVRQVIAGHFEKNVEQIAQALGGGRAATARATAILTAIVGAVSMARAVGSPELTQVILENTRAMVTHPAFLKCSSE</sequence>
<evidence type="ECO:0000313" key="7">
    <source>
        <dbReference type="Proteomes" id="UP000035963"/>
    </source>
</evidence>
<dbReference type="PANTHER" id="PTHR47506">
    <property type="entry name" value="TRANSCRIPTIONAL REGULATORY PROTEIN"/>
    <property type="match status" value="1"/>
</dbReference>
<gene>
    <name evidence="6" type="ORF">EOS_23535</name>
</gene>
<dbReference type="PROSITE" id="PS50977">
    <property type="entry name" value="HTH_TETR_2"/>
    <property type="match status" value="1"/>
</dbReference>
<dbReference type="OrthoDB" id="9798857at2"/>
<comment type="caution">
    <text evidence="6">The sequence shown here is derived from an EMBL/GenBank/DDBJ whole genome shotgun (WGS) entry which is preliminary data.</text>
</comment>
<dbReference type="InterPro" id="IPR001647">
    <property type="entry name" value="HTH_TetR"/>
</dbReference>
<dbReference type="PRINTS" id="PR00455">
    <property type="entry name" value="HTHTETR"/>
</dbReference>
<dbReference type="InterPro" id="IPR009057">
    <property type="entry name" value="Homeodomain-like_sf"/>
</dbReference>
<dbReference type="EMBL" id="AEJF01000143">
    <property type="protein sequence ID" value="KLU23636.1"/>
    <property type="molecule type" value="Genomic_DNA"/>
</dbReference>
<dbReference type="Gene3D" id="1.10.10.60">
    <property type="entry name" value="Homeodomain-like"/>
    <property type="match status" value="1"/>
</dbReference>
<dbReference type="PANTHER" id="PTHR47506:SF7">
    <property type="entry name" value="TRANSCRIPTIONAL REGULATORY PROTEIN"/>
    <property type="match status" value="1"/>
</dbReference>
<dbReference type="GO" id="GO:0003677">
    <property type="term" value="F:DNA binding"/>
    <property type="evidence" value="ECO:0007669"/>
    <property type="project" value="UniProtKB-UniRule"/>
</dbReference>
<dbReference type="PATRIC" id="fig|908627.4.peg.5251"/>
<accession>A0A0J1CTK4</accession>
<name>A0A0J1CTK4_9BURK</name>
<dbReference type="Gene3D" id="1.10.357.10">
    <property type="entry name" value="Tetracycline Repressor, domain 2"/>
    <property type="match status" value="1"/>
</dbReference>
<evidence type="ECO:0000313" key="6">
    <source>
        <dbReference type="EMBL" id="KLU23636.1"/>
    </source>
</evidence>
<dbReference type="InterPro" id="IPR036271">
    <property type="entry name" value="Tet_transcr_reg_TetR-rel_C_sf"/>
</dbReference>
<keyword evidence="2 4" id="KW-0238">DNA-binding</keyword>